<sequence length="179" mass="19766">MFLSKGFGDTSIEAIAAAAGTAKKTIYARFGSKEGLFIAVDERILAKPDKRSISAEGSFEERLVATSLAMLSRMLQPKLVRIYSIVTGEAQRFPDLARRGEYATAFPARRALRELLAQGHESGEIIVDDLQRATELLETMVNMAPLNWTILGVKKMDSAAQEDWVRSAVALFLNGCKRR</sequence>
<name>T0H529_9SPHN</name>
<dbReference type="PROSITE" id="PS50977">
    <property type="entry name" value="HTH_TETR_2"/>
    <property type="match status" value="1"/>
</dbReference>
<protein>
    <recommendedName>
        <fullName evidence="3">HTH tetR-type domain-containing protein</fullName>
    </recommendedName>
</protein>
<dbReference type="InterPro" id="IPR036271">
    <property type="entry name" value="Tet_transcr_reg_TetR-rel_C_sf"/>
</dbReference>
<dbReference type="EMBL" id="ATHO01000071">
    <property type="protein sequence ID" value="EQB08087.1"/>
    <property type="molecule type" value="Genomic_DNA"/>
</dbReference>
<evidence type="ECO:0000256" key="1">
    <source>
        <dbReference type="ARBA" id="ARBA00023125"/>
    </source>
</evidence>
<dbReference type="PANTHER" id="PTHR30055">
    <property type="entry name" value="HTH-TYPE TRANSCRIPTIONAL REGULATOR RUTR"/>
    <property type="match status" value="1"/>
</dbReference>
<dbReference type="SUPFAM" id="SSF46689">
    <property type="entry name" value="Homeodomain-like"/>
    <property type="match status" value="1"/>
</dbReference>
<dbReference type="GO" id="GO:0000976">
    <property type="term" value="F:transcription cis-regulatory region binding"/>
    <property type="evidence" value="ECO:0007669"/>
    <property type="project" value="TreeGrafter"/>
</dbReference>
<dbReference type="GO" id="GO:0003700">
    <property type="term" value="F:DNA-binding transcription factor activity"/>
    <property type="evidence" value="ECO:0007669"/>
    <property type="project" value="TreeGrafter"/>
</dbReference>
<reference evidence="4 5" key="1">
    <citation type="journal article" date="2013" name="Genome Announc.">
        <title>Draft Genome Sequence of Sphingobium quisquiliarum Strain P25T, a Novel Hexachlorocyclohexane (HCH)-Degrading Bacterium Isolated from an HCH Dumpsite.</title>
        <authorList>
            <person name="Kumar Singh A."/>
            <person name="Sangwan N."/>
            <person name="Sharma A."/>
            <person name="Gupta V."/>
            <person name="Khurana J.P."/>
            <person name="Lal R."/>
        </authorList>
    </citation>
    <scope>NUCLEOTIDE SEQUENCE [LARGE SCALE GENOMIC DNA]</scope>
    <source>
        <strain evidence="4 5">P25</strain>
    </source>
</reference>
<dbReference type="Proteomes" id="UP000015525">
    <property type="component" value="Unassembled WGS sequence"/>
</dbReference>
<proteinExistence type="predicted"/>
<dbReference type="InterPro" id="IPR001647">
    <property type="entry name" value="HTH_TetR"/>
</dbReference>
<feature type="DNA-binding region" description="H-T-H motif" evidence="2">
    <location>
        <begin position="11"/>
        <end position="30"/>
    </location>
</feature>
<dbReference type="Pfam" id="PF14246">
    <property type="entry name" value="TetR_C_7"/>
    <property type="match status" value="1"/>
</dbReference>
<evidence type="ECO:0000313" key="5">
    <source>
        <dbReference type="Proteomes" id="UP000015525"/>
    </source>
</evidence>
<accession>T0H529</accession>
<dbReference type="Gene3D" id="1.10.357.10">
    <property type="entry name" value="Tetracycline Repressor, domain 2"/>
    <property type="match status" value="1"/>
</dbReference>
<dbReference type="InterPro" id="IPR050109">
    <property type="entry name" value="HTH-type_TetR-like_transc_reg"/>
</dbReference>
<dbReference type="AlphaFoldDB" id="T0H529"/>
<dbReference type="Gene3D" id="1.10.10.60">
    <property type="entry name" value="Homeodomain-like"/>
    <property type="match status" value="1"/>
</dbReference>
<comment type="caution">
    <text evidence="4">The sequence shown here is derived from an EMBL/GenBank/DDBJ whole genome shotgun (WGS) entry which is preliminary data.</text>
</comment>
<feature type="domain" description="HTH tetR-type" evidence="3">
    <location>
        <begin position="1"/>
        <end position="48"/>
    </location>
</feature>
<dbReference type="PANTHER" id="PTHR30055:SF146">
    <property type="entry name" value="HTH-TYPE TRANSCRIPTIONAL DUAL REGULATOR CECR"/>
    <property type="match status" value="1"/>
</dbReference>
<keyword evidence="5" id="KW-1185">Reference proteome</keyword>
<dbReference type="InterPro" id="IPR009057">
    <property type="entry name" value="Homeodomain-like_sf"/>
</dbReference>
<dbReference type="Pfam" id="PF00440">
    <property type="entry name" value="TetR_N"/>
    <property type="match status" value="1"/>
</dbReference>
<dbReference type="SUPFAM" id="SSF48498">
    <property type="entry name" value="Tetracyclin repressor-like, C-terminal domain"/>
    <property type="match status" value="1"/>
</dbReference>
<organism evidence="4 5">
    <name type="scientific">Sphingobium quisquiliarum P25</name>
    <dbReference type="NCBI Taxonomy" id="1329909"/>
    <lineage>
        <taxon>Bacteria</taxon>
        <taxon>Pseudomonadati</taxon>
        <taxon>Pseudomonadota</taxon>
        <taxon>Alphaproteobacteria</taxon>
        <taxon>Sphingomonadales</taxon>
        <taxon>Sphingomonadaceae</taxon>
        <taxon>Sphingobium</taxon>
    </lineage>
</organism>
<dbReference type="PATRIC" id="fig|1329909.3.peg.1675"/>
<evidence type="ECO:0000256" key="2">
    <source>
        <dbReference type="PROSITE-ProRule" id="PRU00335"/>
    </source>
</evidence>
<evidence type="ECO:0000259" key="3">
    <source>
        <dbReference type="PROSITE" id="PS50977"/>
    </source>
</evidence>
<evidence type="ECO:0000313" key="4">
    <source>
        <dbReference type="EMBL" id="EQB08087.1"/>
    </source>
</evidence>
<keyword evidence="1 2" id="KW-0238">DNA-binding</keyword>
<dbReference type="InterPro" id="IPR039536">
    <property type="entry name" value="TetR_C_Proteobacteria"/>
</dbReference>
<gene>
    <name evidence="4" type="ORF">L288_08670</name>
</gene>